<dbReference type="AlphaFoldDB" id="A0A656YWM5"/>
<reference evidence="1 2" key="1">
    <citation type="journal article" date="2016" name="Sci. Rep.">
        <title>Metabolic traits of an uncultured archaeal lineage -MSBL1- from brine pools of the Red Sea.</title>
        <authorList>
            <person name="Mwirichia R."/>
            <person name="Alam I."/>
            <person name="Rashid M."/>
            <person name="Vinu M."/>
            <person name="Ba-Alawi W."/>
            <person name="Anthony Kamau A."/>
            <person name="Kamanda Ngugi D."/>
            <person name="Goker M."/>
            <person name="Klenk H.P."/>
            <person name="Bajic V."/>
            <person name="Stingl U."/>
        </authorList>
    </citation>
    <scope>NUCLEOTIDE SEQUENCE [LARGE SCALE GENOMIC DNA]</scope>
    <source>
        <strain evidence="1">SCGC-AAA259J03</strain>
    </source>
</reference>
<keyword evidence="2" id="KW-1185">Reference proteome</keyword>
<dbReference type="Proteomes" id="UP000070257">
    <property type="component" value="Unassembled WGS sequence"/>
</dbReference>
<proteinExistence type="predicted"/>
<sequence>MIRADSGPSLERLKSSIRKVEERGFSYTVYADASSKYVMDHVTALPLRFADGLRRGRVPMELKDLLHEHGFTRPPAASFRKTGKGCWKIEGEGDACSIYLRREKEEDTEEIEERLDLYDLTGPETKEYERMVEEGIIREVPGGKDADIWILLRAKSNPDSRILSNDSFKDWERIFPFVREEERTIRFEAKDHSIVIQW</sequence>
<dbReference type="EMBL" id="LHXT01000014">
    <property type="protein sequence ID" value="KXA98579.1"/>
    <property type="molecule type" value="Genomic_DNA"/>
</dbReference>
<evidence type="ECO:0000313" key="2">
    <source>
        <dbReference type="Proteomes" id="UP000070257"/>
    </source>
</evidence>
<evidence type="ECO:0000313" key="1">
    <source>
        <dbReference type="EMBL" id="KXA98579.1"/>
    </source>
</evidence>
<name>A0A656YWM5_9EURY</name>
<comment type="caution">
    <text evidence="1">The sequence shown here is derived from an EMBL/GenBank/DDBJ whole genome shotgun (WGS) entry which is preliminary data.</text>
</comment>
<protein>
    <submittedName>
        <fullName evidence="1">Uncharacterized protein</fullName>
    </submittedName>
</protein>
<accession>A0A656YWM5</accession>
<organism evidence="1 2">
    <name type="scientific">candidate division MSBL1 archaeon SCGC-AAA259J03</name>
    <dbReference type="NCBI Taxonomy" id="1698269"/>
    <lineage>
        <taxon>Archaea</taxon>
        <taxon>Methanobacteriati</taxon>
        <taxon>Methanobacteriota</taxon>
        <taxon>candidate division MSBL1</taxon>
    </lineage>
</organism>
<gene>
    <name evidence="1" type="ORF">AKJ39_01505</name>
</gene>